<dbReference type="EMBL" id="CP036291">
    <property type="protein sequence ID" value="QDU91346.1"/>
    <property type="molecule type" value="Genomic_DNA"/>
</dbReference>
<dbReference type="OrthoDB" id="222939at2"/>
<dbReference type="PANTHER" id="PTHR45586:SF1">
    <property type="entry name" value="LIPOPOLYSACCHARIDE ASSEMBLY PROTEIN B"/>
    <property type="match status" value="1"/>
</dbReference>
<evidence type="ECO:0000313" key="6">
    <source>
        <dbReference type="Proteomes" id="UP000317429"/>
    </source>
</evidence>
<dbReference type="Gene3D" id="1.25.40.10">
    <property type="entry name" value="Tetratricopeptide repeat domain"/>
    <property type="match status" value="7"/>
</dbReference>
<dbReference type="SMART" id="SM00028">
    <property type="entry name" value="TPR"/>
    <property type="match status" value="7"/>
</dbReference>
<keyword evidence="4" id="KW-0472">Membrane</keyword>
<dbReference type="InterPro" id="IPR051012">
    <property type="entry name" value="CellSynth/LPSAsmb/PSIAsmb"/>
</dbReference>
<dbReference type="PANTHER" id="PTHR45586">
    <property type="entry name" value="TPR REPEAT-CONTAINING PROTEIN PA4667"/>
    <property type="match status" value="1"/>
</dbReference>
<accession>A0A518DIQ8</accession>
<evidence type="ECO:0000256" key="4">
    <source>
        <dbReference type="SAM" id="Phobius"/>
    </source>
</evidence>
<sequence length="1458" mass="161950">MQRYRVNYTLLISLLVGAVVTVGALFGVWRYQLDRNAGALLEQASQAEAKGDLRTAAGNLDQYIRMRRDDAEARVRLANMRHAIIDEGKDVSMRDYGLAMNDSETALRTAPDDKELRRRLIDLLLAGRQPKEALSHIDILLNSDPTQSELKMMRVQCLSAVGRPKDALKYAQQLVGYDGATGEFDEKKAESPHEVGVYRLLASLFQQDGQDEMVDRVLDVMVERNPESAEAYVVRGQHHTSKKRTEEAAADIAKSIELDPSNVQANLAEFRLAVADERMDDARKVIARALEEHPEELVLYIASAQLKMQDQDYDAGIAEFDRGIAAIKDRSNLELIAQKARAQIDAGYLDKAKESIKLLEAESVNPAMLDFIKARLMMAEFQWYPASQELVRLRPLLSSNFEMNVQLNLLLGLCYEKLGQIELAMDAYDLVLGIDPGNKPALAGVERNRQSLDPKGGQQRSETVYQRFDQEMAKPEASRDWASFNKFVDEYCEKFDISEANHMLLQAEFLLKRGEFNQAVAKARDARDLDPENLNVQRLVLRVVAANPKFGPLEALKKLPLVVKQFKDQPLLRIDEADLRIALNDGDLPEQLMKLTEGIDDWSKAQQVQLLSEIATRLTQIGATTQATECWNRVVQATPGDLKTLMQLFMTARASGDDKQMADAQQNILRVVGTKENATWLYTQASRIVSDVQRGDKKTEQLGEAVRLINRARGMRKDWNQPVLLLAEVRLLQNDAVGALEALDQGAKLGPLNPLATVQFAQLLIQQGRFEEARLAMENLPPAIRTRLVGRQYAEVLFNTGKVKSALAEAEQLANTNPDDADTQLWYGRFLYGAANSPSAGAQAAAGADEKATIEGAPAEQADLLKRAADALKKTVELQPQSPDAWMALVASYASQRDRDGAEQAIRDARLALPEDQQAPLLAKSYEVVGRWFDAENLYQQMLDDAPENVALMRQLAQFYLGGNYRRDDKFEKARPLINQVLKQGADGKLEPSDPNLQWARRTGAGMLSVKGDYQSLRDAERLLASNAVGGRLSDADKVEMARILAPRPEPVSRLKAIALLEDVRRGRPLSAPLDLALAQLYFQTDQWDKCQQMMVEVTAANPEMAVARDAFIRMLLRRGGAENIRDASRQLDKLRELAGGSPSTLELIARVASAQGNEQEAAQALGEMTKPLASADEEQVKRAIPLVIRIAALLTDLKDLKRADDLYRFAIKQSDQAALPYAVFLGQHVDAAQGMKQLADLEGKVTDVERIQAALSIMRNRPKVIAAQSSEAQLMLTRALREDPDSISLLMAQADLYDLLQRSDDAADLYRKLLDRKDLEGTGRAVVLNNIAYLLALSGDSKADAQQAKKYVDEAAELLGPGADLLDTRAVASTALGDYESAIRDLDYSVTDNPTASKYFHKADAHLRAGQEVAAVRAWEEAEKLGLSLDELPQVEHKRFNEMKSKIESLRARSASR</sequence>
<reference evidence="5 6" key="1">
    <citation type="submission" date="2019-02" db="EMBL/GenBank/DDBJ databases">
        <title>Deep-cultivation of Planctomycetes and their phenomic and genomic characterization uncovers novel biology.</title>
        <authorList>
            <person name="Wiegand S."/>
            <person name="Jogler M."/>
            <person name="Boedeker C."/>
            <person name="Pinto D."/>
            <person name="Vollmers J."/>
            <person name="Rivas-Marin E."/>
            <person name="Kohn T."/>
            <person name="Peeters S.H."/>
            <person name="Heuer A."/>
            <person name="Rast P."/>
            <person name="Oberbeckmann S."/>
            <person name="Bunk B."/>
            <person name="Jeske O."/>
            <person name="Meyerdierks A."/>
            <person name="Storesund J.E."/>
            <person name="Kallscheuer N."/>
            <person name="Luecker S."/>
            <person name="Lage O.M."/>
            <person name="Pohl T."/>
            <person name="Merkel B.J."/>
            <person name="Hornburger P."/>
            <person name="Mueller R.-W."/>
            <person name="Bruemmer F."/>
            <person name="Labrenz M."/>
            <person name="Spormann A.M."/>
            <person name="Op den Camp H."/>
            <person name="Overmann J."/>
            <person name="Amann R."/>
            <person name="Jetten M.S.M."/>
            <person name="Mascher T."/>
            <person name="Medema M.H."/>
            <person name="Devos D.P."/>
            <person name="Kaster A.-K."/>
            <person name="Ovreas L."/>
            <person name="Rohde M."/>
            <person name="Galperin M.Y."/>
            <person name="Jogler C."/>
        </authorList>
    </citation>
    <scope>NUCLEOTIDE SEQUENCE [LARGE SCALE GENOMIC DNA]</scope>
    <source>
        <strain evidence="5 6">Pla175</strain>
    </source>
</reference>
<keyword evidence="6" id="KW-1185">Reference proteome</keyword>
<proteinExistence type="predicted"/>
<dbReference type="RefSeq" id="WP_145291369.1">
    <property type="nucleotide sequence ID" value="NZ_CP036291.1"/>
</dbReference>
<dbReference type="KEGG" id="pnd:Pla175_47670"/>
<organism evidence="5 6">
    <name type="scientific">Pirellulimonas nuda</name>
    <dbReference type="NCBI Taxonomy" id="2528009"/>
    <lineage>
        <taxon>Bacteria</taxon>
        <taxon>Pseudomonadati</taxon>
        <taxon>Planctomycetota</taxon>
        <taxon>Planctomycetia</taxon>
        <taxon>Pirellulales</taxon>
        <taxon>Lacipirellulaceae</taxon>
        <taxon>Pirellulimonas</taxon>
    </lineage>
</organism>
<dbReference type="InterPro" id="IPR011990">
    <property type="entry name" value="TPR-like_helical_dom_sf"/>
</dbReference>
<evidence type="ECO:0000256" key="1">
    <source>
        <dbReference type="ARBA" id="ARBA00022737"/>
    </source>
</evidence>
<feature type="repeat" description="TPR" evidence="3">
    <location>
        <begin position="229"/>
        <end position="262"/>
    </location>
</feature>
<feature type="transmembrane region" description="Helical" evidence="4">
    <location>
        <begin position="7"/>
        <end position="29"/>
    </location>
</feature>
<name>A0A518DIQ8_9BACT</name>
<feature type="repeat" description="TPR" evidence="3">
    <location>
        <begin position="405"/>
        <end position="438"/>
    </location>
</feature>
<dbReference type="InterPro" id="IPR019734">
    <property type="entry name" value="TPR_rpt"/>
</dbReference>
<evidence type="ECO:0000313" key="5">
    <source>
        <dbReference type="EMBL" id="QDU91346.1"/>
    </source>
</evidence>
<dbReference type="Pfam" id="PF13181">
    <property type="entry name" value="TPR_8"/>
    <property type="match status" value="1"/>
</dbReference>
<keyword evidence="4" id="KW-0812">Transmembrane</keyword>
<evidence type="ECO:0000256" key="2">
    <source>
        <dbReference type="ARBA" id="ARBA00022803"/>
    </source>
</evidence>
<gene>
    <name evidence="5" type="ORF">Pla175_47670</name>
</gene>
<protein>
    <submittedName>
        <fullName evidence="5">Tetratricopeptide repeat protein</fullName>
    </submittedName>
</protein>
<keyword evidence="1" id="KW-0677">Repeat</keyword>
<dbReference type="PROSITE" id="PS50005">
    <property type="entry name" value="TPR"/>
    <property type="match status" value="2"/>
</dbReference>
<keyword evidence="4" id="KW-1133">Transmembrane helix</keyword>
<dbReference type="Proteomes" id="UP000317429">
    <property type="component" value="Chromosome"/>
</dbReference>
<evidence type="ECO:0000256" key="3">
    <source>
        <dbReference type="PROSITE-ProRule" id="PRU00339"/>
    </source>
</evidence>
<dbReference type="Pfam" id="PF13432">
    <property type="entry name" value="TPR_16"/>
    <property type="match status" value="2"/>
</dbReference>
<keyword evidence="2 3" id="KW-0802">TPR repeat</keyword>
<dbReference type="SUPFAM" id="SSF48452">
    <property type="entry name" value="TPR-like"/>
    <property type="match status" value="7"/>
</dbReference>